<dbReference type="SUPFAM" id="SSF48452">
    <property type="entry name" value="TPR-like"/>
    <property type="match status" value="2"/>
</dbReference>
<evidence type="ECO:0000313" key="5">
    <source>
        <dbReference type="Proteomes" id="UP000198644"/>
    </source>
</evidence>
<organism evidence="4 5">
    <name type="scientific">Marinobacter daqiaonensis</name>
    <dbReference type="NCBI Taxonomy" id="650891"/>
    <lineage>
        <taxon>Bacteria</taxon>
        <taxon>Pseudomonadati</taxon>
        <taxon>Pseudomonadota</taxon>
        <taxon>Gammaproteobacteria</taxon>
        <taxon>Pseudomonadales</taxon>
        <taxon>Marinobacteraceae</taxon>
        <taxon>Marinobacter</taxon>
    </lineage>
</organism>
<sequence>MPRKALFLAIGLLAFTGCASLSQNEVETTRPASDEPSVDKVTPVASEPPPTESFRPEELYLLLVGEIAAQRGQYDVTLGNYVEAAKQTRDPGVIRRALLIAESLNSESALRTLTQTWIDVAPDSQAAHRASAIQSLRDGRLEDTLRHLEEIVRLGGDADFDSLAAMGSRLPMEQQQELLRLFEELQARYPDNPEIRYSHALLQHITGQPQKALDTLEPLLDQERDFQPALVLYGELLHETGRTDKALRHLQTSSRRYPENQQLGILYARMLVSENEFRAAQDEFSRLVERFPNNHGLRLSWALVALENDELELARTQLRQLAEQGQHSNQALYYLGQIAEQEGDTDRAITLYEQVTGGSHYFTALSRAAQLRADTGDSMSAVEHLRAIRQESPEDAASLWLIEVNLLQEEGLYDLALESANQALAEHPGNQSLLYARAMIHERLGSIDQAEADLRAMIEKQPEDPTALNALGYILTVNTDRLEEARQYIEEALAMDPDSPAILDSMGWVLYRQGDAEGALDYLRRAYEIYPDPEIAAHYGEVLWSLGQESQARVVWRRALDDDPDHELLLETLDRLGVDDL</sequence>
<dbReference type="PANTHER" id="PTHR12558:SF13">
    <property type="entry name" value="CELL DIVISION CYCLE PROTEIN 27 HOMOLOG"/>
    <property type="match status" value="1"/>
</dbReference>
<evidence type="ECO:0000256" key="3">
    <source>
        <dbReference type="SAM" id="SignalP"/>
    </source>
</evidence>
<gene>
    <name evidence="4" type="ORF">SAMN05216203_2693</name>
</gene>
<dbReference type="Pfam" id="PF14559">
    <property type="entry name" value="TPR_19"/>
    <property type="match status" value="1"/>
</dbReference>
<dbReference type="Pfam" id="PF13374">
    <property type="entry name" value="TPR_10"/>
    <property type="match status" value="1"/>
</dbReference>
<reference evidence="4 5" key="1">
    <citation type="submission" date="2016-10" db="EMBL/GenBank/DDBJ databases">
        <authorList>
            <person name="de Groot N.N."/>
        </authorList>
    </citation>
    <scope>NUCLEOTIDE SEQUENCE [LARGE SCALE GENOMIC DNA]</scope>
    <source>
        <strain evidence="4 5">CGMCC 1.9167</strain>
    </source>
</reference>
<feature type="repeat" description="TPR" evidence="1">
    <location>
        <begin position="500"/>
        <end position="533"/>
    </location>
</feature>
<dbReference type="PANTHER" id="PTHR12558">
    <property type="entry name" value="CELL DIVISION CYCLE 16,23,27"/>
    <property type="match status" value="1"/>
</dbReference>
<feature type="region of interest" description="Disordered" evidence="2">
    <location>
        <begin position="26"/>
        <end position="52"/>
    </location>
</feature>
<keyword evidence="1" id="KW-0802">TPR repeat</keyword>
<dbReference type="PROSITE" id="PS51257">
    <property type="entry name" value="PROKAR_LIPOPROTEIN"/>
    <property type="match status" value="1"/>
</dbReference>
<dbReference type="InterPro" id="IPR019734">
    <property type="entry name" value="TPR_rpt"/>
</dbReference>
<dbReference type="SMART" id="SM00028">
    <property type="entry name" value="TPR"/>
    <property type="match status" value="7"/>
</dbReference>
<dbReference type="EMBL" id="FOYW01000002">
    <property type="protein sequence ID" value="SFR74431.1"/>
    <property type="molecule type" value="Genomic_DNA"/>
</dbReference>
<dbReference type="OrthoDB" id="9766710at2"/>
<keyword evidence="3" id="KW-0732">Signal</keyword>
<evidence type="ECO:0000256" key="1">
    <source>
        <dbReference type="PROSITE-ProRule" id="PRU00339"/>
    </source>
</evidence>
<dbReference type="AlphaFoldDB" id="A0A1I6J658"/>
<evidence type="ECO:0000313" key="4">
    <source>
        <dbReference type="EMBL" id="SFR74431.1"/>
    </source>
</evidence>
<protein>
    <submittedName>
        <fullName evidence="4">Flp pilus assembly protein TadD, contains TPR repeats</fullName>
    </submittedName>
</protein>
<dbReference type="InterPro" id="IPR011990">
    <property type="entry name" value="TPR-like_helical_dom_sf"/>
</dbReference>
<dbReference type="Proteomes" id="UP000198644">
    <property type="component" value="Unassembled WGS sequence"/>
</dbReference>
<evidence type="ECO:0000256" key="2">
    <source>
        <dbReference type="SAM" id="MobiDB-lite"/>
    </source>
</evidence>
<dbReference type="RefSeq" id="WP_092014050.1">
    <property type="nucleotide sequence ID" value="NZ_FOYW01000002.1"/>
</dbReference>
<feature type="signal peptide" evidence="3">
    <location>
        <begin position="1"/>
        <end position="19"/>
    </location>
</feature>
<dbReference type="STRING" id="650891.SAMN05216203_2693"/>
<feature type="chain" id="PRO_5011533391" evidence="3">
    <location>
        <begin position="20"/>
        <end position="581"/>
    </location>
</feature>
<proteinExistence type="predicted"/>
<dbReference type="Gene3D" id="1.25.40.10">
    <property type="entry name" value="Tetratricopeptide repeat domain"/>
    <property type="match status" value="2"/>
</dbReference>
<keyword evidence="5" id="KW-1185">Reference proteome</keyword>
<dbReference type="PROSITE" id="PS50005">
    <property type="entry name" value="TPR"/>
    <property type="match status" value="1"/>
</dbReference>
<dbReference type="Pfam" id="PF13432">
    <property type="entry name" value="TPR_16"/>
    <property type="match status" value="3"/>
</dbReference>
<name>A0A1I6J658_9GAMM</name>
<accession>A0A1I6J658</accession>